<dbReference type="Proteomes" id="UP001152759">
    <property type="component" value="Chromosome 3"/>
</dbReference>
<dbReference type="FunFam" id="2.170.150.20:FF:000001">
    <property type="entry name" value="Peptide methionine sulfoxide reductase MsrB"/>
    <property type="match status" value="1"/>
</dbReference>
<evidence type="ECO:0000256" key="2">
    <source>
        <dbReference type="ARBA" id="ARBA00022723"/>
    </source>
</evidence>
<keyword evidence="9" id="KW-1185">Reference proteome</keyword>
<dbReference type="InterPro" id="IPR002579">
    <property type="entry name" value="Met_Sox_Rdtase_MsrB_dom"/>
</dbReference>
<dbReference type="PANTHER" id="PTHR10173:SF52">
    <property type="entry name" value="METHIONINE-R-SULFOXIDE REDUCTASE B1"/>
    <property type="match status" value="1"/>
</dbReference>
<dbReference type="Gene3D" id="2.170.150.20">
    <property type="entry name" value="Peptide methionine sulfoxide reductase"/>
    <property type="match status" value="1"/>
</dbReference>
<name>A0A9P0A9Q0_BEMTA</name>
<dbReference type="PANTHER" id="PTHR10173">
    <property type="entry name" value="METHIONINE SULFOXIDE REDUCTASE"/>
    <property type="match status" value="1"/>
</dbReference>
<keyword evidence="3 6" id="KW-0862">Zinc</keyword>
<dbReference type="InterPro" id="IPR011057">
    <property type="entry name" value="Mss4-like_sf"/>
</dbReference>
<dbReference type="KEGG" id="btab:109037585"/>
<proteinExistence type="inferred from homology"/>
<evidence type="ECO:0000313" key="8">
    <source>
        <dbReference type="EMBL" id="CAH0387171.1"/>
    </source>
</evidence>
<dbReference type="SUPFAM" id="SSF51316">
    <property type="entry name" value="Mss4-like"/>
    <property type="match status" value="1"/>
</dbReference>
<keyword evidence="2 6" id="KW-0479">Metal-binding</keyword>
<evidence type="ECO:0000259" key="7">
    <source>
        <dbReference type="PROSITE" id="PS51790"/>
    </source>
</evidence>
<protein>
    <recommendedName>
        <fullName evidence="6">Peptide-methionine (R)-S-oxide reductase</fullName>
        <ecNumber evidence="6">1.8.4.12</ecNumber>
    </recommendedName>
</protein>
<dbReference type="PROSITE" id="PS51790">
    <property type="entry name" value="MSRB"/>
    <property type="match status" value="1"/>
</dbReference>
<dbReference type="Pfam" id="PF01641">
    <property type="entry name" value="SelR"/>
    <property type="match status" value="1"/>
</dbReference>
<evidence type="ECO:0000256" key="1">
    <source>
        <dbReference type="ARBA" id="ARBA00007174"/>
    </source>
</evidence>
<dbReference type="GO" id="GO:0030091">
    <property type="term" value="P:protein repair"/>
    <property type="evidence" value="ECO:0007669"/>
    <property type="project" value="InterPro"/>
</dbReference>
<feature type="domain" description="MsrB" evidence="7">
    <location>
        <begin position="92"/>
        <end position="226"/>
    </location>
</feature>
<evidence type="ECO:0000256" key="5">
    <source>
        <dbReference type="ARBA" id="ARBA00048488"/>
    </source>
</evidence>
<dbReference type="GO" id="GO:0005737">
    <property type="term" value="C:cytoplasm"/>
    <property type="evidence" value="ECO:0007669"/>
    <property type="project" value="TreeGrafter"/>
</dbReference>
<dbReference type="InterPro" id="IPR028427">
    <property type="entry name" value="Met_Sox_Rdtase_MsrB"/>
</dbReference>
<dbReference type="GO" id="GO:0006979">
    <property type="term" value="P:response to oxidative stress"/>
    <property type="evidence" value="ECO:0007669"/>
    <property type="project" value="InterPro"/>
</dbReference>
<dbReference type="EC" id="1.8.4.12" evidence="6"/>
<comment type="similarity">
    <text evidence="1 6">Belongs to the MsrB Met sulfoxide reductase family.</text>
</comment>
<comment type="catalytic activity">
    <reaction evidence="5 6">
        <text>L-methionyl-[protein] + [thioredoxin]-disulfide + H2O = L-methionyl-(R)-S-oxide-[protein] + [thioredoxin]-dithiol</text>
        <dbReference type="Rhea" id="RHEA:24164"/>
        <dbReference type="Rhea" id="RHEA-COMP:10698"/>
        <dbReference type="Rhea" id="RHEA-COMP:10700"/>
        <dbReference type="Rhea" id="RHEA-COMP:12313"/>
        <dbReference type="Rhea" id="RHEA-COMP:12314"/>
        <dbReference type="ChEBI" id="CHEBI:15377"/>
        <dbReference type="ChEBI" id="CHEBI:16044"/>
        <dbReference type="ChEBI" id="CHEBI:29950"/>
        <dbReference type="ChEBI" id="CHEBI:45764"/>
        <dbReference type="ChEBI" id="CHEBI:50058"/>
        <dbReference type="EC" id="1.8.4.12"/>
    </reaction>
</comment>
<dbReference type="AlphaFoldDB" id="A0A9P0A9Q0"/>
<keyword evidence="4 6" id="KW-0560">Oxidoreductase</keyword>
<accession>A0A9P0A9Q0</accession>
<evidence type="ECO:0000256" key="6">
    <source>
        <dbReference type="RuleBase" id="RU365044"/>
    </source>
</evidence>
<reference evidence="8" key="1">
    <citation type="submission" date="2021-12" db="EMBL/GenBank/DDBJ databases">
        <authorList>
            <person name="King R."/>
        </authorList>
    </citation>
    <scope>NUCLEOTIDE SEQUENCE</scope>
</reference>
<evidence type="ECO:0000256" key="3">
    <source>
        <dbReference type="ARBA" id="ARBA00022833"/>
    </source>
</evidence>
<dbReference type="EMBL" id="OU963864">
    <property type="protein sequence ID" value="CAH0387171.1"/>
    <property type="molecule type" value="Genomic_DNA"/>
</dbReference>
<gene>
    <name evidence="8" type="ORF">BEMITA_LOCUS6221</name>
</gene>
<comment type="function">
    <text evidence="6">Methionine-sulfoxide reductase that specifically reduces methionine (R)-sulfoxide back to methionine. While in many cases methionine oxidation is the result of random oxidation following oxidative stress, methionine oxidation is also a post-translational modification that takes place on specific residues.</text>
</comment>
<dbReference type="NCBIfam" id="TIGR00357">
    <property type="entry name" value="peptide-methionine (R)-S-oxide reductase MsrB"/>
    <property type="match status" value="1"/>
</dbReference>
<sequence>MSPSLIRIFRNFFPSFVGGLRDKSVIHCLKRNTLVRSYYQLLSRSGNSLPSLESRTSSSLPKKTPTFLLLQSLTTMGDSQAEERKKEIEARKAELKKRLTPLQYHVTQEKGTERAYTGKYYKTTDAGVYSCIVCEEPLFSSETKFDSGCGWPAFNEVLAEGKVKLLKDTSNVGANLLLLIANPGMIRTEVQCARCDAHLGHVFNDGPPPKRKRFCINSASLAFHPFEEETAKS</sequence>
<evidence type="ECO:0000256" key="4">
    <source>
        <dbReference type="ARBA" id="ARBA00023002"/>
    </source>
</evidence>
<organism evidence="8 9">
    <name type="scientific">Bemisia tabaci</name>
    <name type="common">Sweetpotato whitefly</name>
    <name type="synonym">Aleurodes tabaci</name>
    <dbReference type="NCBI Taxonomy" id="7038"/>
    <lineage>
        <taxon>Eukaryota</taxon>
        <taxon>Metazoa</taxon>
        <taxon>Ecdysozoa</taxon>
        <taxon>Arthropoda</taxon>
        <taxon>Hexapoda</taxon>
        <taxon>Insecta</taxon>
        <taxon>Pterygota</taxon>
        <taxon>Neoptera</taxon>
        <taxon>Paraneoptera</taxon>
        <taxon>Hemiptera</taxon>
        <taxon>Sternorrhyncha</taxon>
        <taxon>Aleyrodoidea</taxon>
        <taxon>Aleyrodidae</taxon>
        <taxon>Aleyrodinae</taxon>
        <taxon>Bemisia</taxon>
    </lineage>
</organism>
<dbReference type="GO" id="GO:0033743">
    <property type="term" value="F:peptide-methionine (R)-S-oxide reductase activity"/>
    <property type="evidence" value="ECO:0007669"/>
    <property type="project" value="UniProtKB-EC"/>
</dbReference>
<comment type="cofactor">
    <cofactor evidence="6">
        <name>Zn(2+)</name>
        <dbReference type="ChEBI" id="CHEBI:29105"/>
    </cofactor>
    <text evidence="6">Binds 1 zinc ion per subunit.</text>
</comment>
<dbReference type="GO" id="GO:0046872">
    <property type="term" value="F:metal ion binding"/>
    <property type="evidence" value="ECO:0007669"/>
    <property type="project" value="UniProtKB-KW"/>
</dbReference>
<evidence type="ECO:0000313" key="9">
    <source>
        <dbReference type="Proteomes" id="UP001152759"/>
    </source>
</evidence>